<proteinExistence type="predicted"/>
<gene>
    <name evidence="2" type="primary">FAM8A1</name>
    <name evidence="2" type="ORF">Bhyg_05381</name>
</gene>
<dbReference type="InterPro" id="IPR039871">
    <property type="entry name" value="FAM8A1"/>
</dbReference>
<accession>A0A9Q0S9B4</accession>
<evidence type="ECO:0000313" key="3">
    <source>
        <dbReference type="Proteomes" id="UP001151699"/>
    </source>
</evidence>
<keyword evidence="1" id="KW-0472">Membrane</keyword>
<keyword evidence="1" id="KW-0812">Transmembrane</keyword>
<reference evidence="2" key="1">
    <citation type="submission" date="2022-07" db="EMBL/GenBank/DDBJ databases">
        <authorList>
            <person name="Trinca V."/>
            <person name="Uliana J.V.C."/>
            <person name="Torres T.T."/>
            <person name="Ward R.J."/>
            <person name="Monesi N."/>
        </authorList>
    </citation>
    <scope>NUCLEOTIDE SEQUENCE</scope>
    <source>
        <strain evidence="2">HSMRA1968</strain>
        <tissue evidence="2">Whole embryos</tissue>
    </source>
</reference>
<keyword evidence="3" id="KW-1185">Reference proteome</keyword>
<comment type="caution">
    <text evidence="2">The sequence shown here is derived from an EMBL/GenBank/DDBJ whole genome shotgun (WGS) entry which is preliminary data.</text>
</comment>
<feature type="transmembrane region" description="Helical" evidence="1">
    <location>
        <begin position="120"/>
        <end position="139"/>
    </location>
</feature>
<sequence>MIIDIFEIDFGFDFDAIKSSIEDDYSEFIQFSSEMVYIEIITKIVVCFYEALWTRQGHGQILGGATPGKIVMGIRILYIEAIIPLDPENINLNNLNQAPFRVLVFPGANLGFRRALSRALAKNLLMAILFPFCFAMFFFRSNRTSYDIMTKTIVVEENAAPVLLRR</sequence>
<dbReference type="PANTHER" id="PTHR13659:SF5">
    <property type="entry name" value="PROTEIN FAM8A1"/>
    <property type="match status" value="1"/>
</dbReference>
<evidence type="ECO:0000313" key="2">
    <source>
        <dbReference type="EMBL" id="KAJ6650137.1"/>
    </source>
</evidence>
<organism evidence="2 3">
    <name type="scientific">Pseudolycoriella hygida</name>
    <dbReference type="NCBI Taxonomy" id="35572"/>
    <lineage>
        <taxon>Eukaryota</taxon>
        <taxon>Metazoa</taxon>
        <taxon>Ecdysozoa</taxon>
        <taxon>Arthropoda</taxon>
        <taxon>Hexapoda</taxon>
        <taxon>Insecta</taxon>
        <taxon>Pterygota</taxon>
        <taxon>Neoptera</taxon>
        <taxon>Endopterygota</taxon>
        <taxon>Diptera</taxon>
        <taxon>Nematocera</taxon>
        <taxon>Sciaroidea</taxon>
        <taxon>Sciaridae</taxon>
        <taxon>Pseudolycoriella</taxon>
    </lineage>
</organism>
<dbReference type="EMBL" id="WJQU01000001">
    <property type="protein sequence ID" value="KAJ6650137.1"/>
    <property type="molecule type" value="Genomic_DNA"/>
</dbReference>
<keyword evidence="1" id="KW-1133">Transmembrane helix</keyword>
<evidence type="ECO:0000256" key="1">
    <source>
        <dbReference type="SAM" id="Phobius"/>
    </source>
</evidence>
<dbReference type="PANTHER" id="PTHR13659">
    <property type="entry name" value="AUTOSOMAL HIGHLY CONSERVED PROTEIN"/>
    <property type="match status" value="1"/>
</dbReference>
<protein>
    <submittedName>
        <fullName evidence="2">Protein FAM8A1</fullName>
    </submittedName>
</protein>
<dbReference type="Proteomes" id="UP001151699">
    <property type="component" value="Chromosome A"/>
</dbReference>
<dbReference type="OrthoDB" id="10061042at2759"/>
<name>A0A9Q0S9B4_9DIPT</name>
<dbReference type="AlphaFoldDB" id="A0A9Q0S9B4"/>